<name>A0A9X2JI31_9BACT</name>
<evidence type="ECO:0000256" key="2">
    <source>
        <dbReference type="SAM" id="MobiDB-lite"/>
    </source>
</evidence>
<comment type="caution">
    <text evidence="5">The sequence shown here is derived from an EMBL/GenBank/DDBJ whole genome shotgun (WGS) entry which is preliminary data.</text>
</comment>
<dbReference type="Gene3D" id="3.30.70.100">
    <property type="match status" value="1"/>
</dbReference>
<sequence length="169" mass="18511">MSFRITAIITSFLLFTAAVTSWVVAQDAPAPAAAAESSSAESQPAESTKPAKKTARDMIRHVVLLQFKEGTSKEKIAEIEQAFASLPEKIEEIADLEWGLNNSPEGLSSGFTHCFLVTFNSDADRAAYLPHPEHIKFAGLLRPHVEEVLVVDYSPQPKSKKKDSEKAEK</sequence>
<gene>
    <name evidence="5" type="ORF">NG895_22495</name>
</gene>
<evidence type="ECO:0000313" key="6">
    <source>
        <dbReference type="Proteomes" id="UP001155241"/>
    </source>
</evidence>
<reference evidence="5" key="1">
    <citation type="submission" date="2022-06" db="EMBL/GenBank/DDBJ databases">
        <title>Aeoliella straminimaris, a novel planctomycete from sediments.</title>
        <authorList>
            <person name="Vitorino I.R."/>
            <person name="Lage O.M."/>
        </authorList>
    </citation>
    <scope>NUCLEOTIDE SEQUENCE</scope>
    <source>
        <strain evidence="5">ICT_H6.2</strain>
    </source>
</reference>
<dbReference type="PROSITE" id="PS51502">
    <property type="entry name" value="S_R_A_B_BARREL"/>
    <property type="match status" value="1"/>
</dbReference>
<keyword evidence="6" id="KW-1185">Reference proteome</keyword>
<dbReference type="Proteomes" id="UP001155241">
    <property type="component" value="Unassembled WGS sequence"/>
</dbReference>
<proteinExistence type="predicted"/>
<feature type="domain" description="Stress-response A/B barrel" evidence="4">
    <location>
        <begin position="59"/>
        <end position="153"/>
    </location>
</feature>
<dbReference type="SUPFAM" id="SSF54909">
    <property type="entry name" value="Dimeric alpha+beta barrel"/>
    <property type="match status" value="1"/>
</dbReference>
<keyword evidence="3" id="KW-0732">Signal</keyword>
<dbReference type="AlphaFoldDB" id="A0A9X2JI31"/>
<accession>A0A9X2JI31</accession>
<dbReference type="InterPro" id="IPR011008">
    <property type="entry name" value="Dimeric_a/b-barrel"/>
</dbReference>
<feature type="region of interest" description="Disordered" evidence="2">
    <location>
        <begin position="34"/>
        <end position="54"/>
    </location>
</feature>
<organism evidence="5 6">
    <name type="scientific">Aeoliella straminimaris</name>
    <dbReference type="NCBI Taxonomy" id="2954799"/>
    <lineage>
        <taxon>Bacteria</taxon>
        <taxon>Pseudomonadati</taxon>
        <taxon>Planctomycetota</taxon>
        <taxon>Planctomycetia</taxon>
        <taxon>Pirellulales</taxon>
        <taxon>Lacipirellulaceae</taxon>
        <taxon>Aeoliella</taxon>
    </lineage>
</organism>
<comment type="subunit">
    <text evidence="1">Homodimer.</text>
</comment>
<protein>
    <submittedName>
        <fullName evidence="5">Dabb family protein</fullName>
    </submittedName>
</protein>
<dbReference type="RefSeq" id="WP_252854790.1">
    <property type="nucleotide sequence ID" value="NZ_JAMXLR010000077.1"/>
</dbReference>
<evidence type="ECO:0000313" key="5">
    <source>
        <dbReference type="EMBL" id="MCO6046675.1"/>
    </source>
</evidence>
<dbReference type="EMBL" id="JAMXLR010000077">
    <property type="protein sequence ID" value="MCO6046675.1"/>
    <property type="molecule type" value="Genomic_DNA"/>
</dbReference>
<feature type="signal peptide" evidence="3">
    <location>
        <begin position="1"/>
        <end position="25"/>
    </location>
</feature>
<evidence type="ECO:0000259" key="4">
    <source>
        <dbReference type="PROSITE" id="PS51502"/>
    </source>
</evidence>
<evidence type="ECO:0000256" key="3">
    <source>
        <dbReference type="SAM" id="SignalP"/>
    </source>
</evidence>
<feature type="compositionally biased region" description="Low complexity" evidence="2">
    <location>
        <begin position="34"/>
        <end position="47"/>
    </location>
</feature>
<dbReference type="InterPro" id="IPR044662">
    <property type="entry name" value="HS1/DABB1-like"/>
</dbReference>
<dbReference type="PANTHER" id="PTHR33178:SF10">
    <property type="entry name" value="STRESS-RESPONSE A_B BARREL DOMAIN-CONTAINING PROTEIN"/>
    <property type="match status" value="1"/>
</dbReference>
<dbReference type="Pfam" id="PF07876">
    <property type="entry name" value="Dabb"/>
    <property type="match status" value="1"/>
</dbReference>
<dbReference type="PANTHER" id="PTHR33178">
    <property type="match status" value="1"/>
</dbReference>
<feature type="chain" id="PRO_5040726939" evidence="3">
    <location>
        <begin position="26"/>
        <end position="169"/>
    </location>
</feature>
<evidence type="ECO:0000256" key="1">
    <source>
        <dbReference type="ARBA" id="ARBA00011738"/>
    </source>
</evidence>
<dbReference type="SMART" id="SM00886">
    <property type="entry name" value="Dabb"/>
    <property type="match status" value="1"/>
</dbReference>
<dbReference type="InterPro" id="IPR013097">
    <property type="entry name" value="Dabb"/>
</dbReference>